<keyword evidence="6" id="KW-0418">Kinase</keyword>
<keyword evidence="4" id="KW-1133">Transmembrane helix</keyword>
<proteinExistence type="predicted"/>
<feature type="transmembrane region" description="Helical" evidence="4">
    <location>
        <begin position="189"/>
        <end position="208"/>
    </location>
</feature>
<dbReference type="InterPro" id="IPR014265">
    <property type="entry name" value="XrtA/PrsK"/>
</dbReference>
<reference evidence="6" key="1">
    <citation type="submission" date="2019-04" db="EMBL/GenBank/DDBJ databases">
        <authorList>
            <person name="Brambilla D."/>
        </authorList>
    </citation>
    <scope>NUCLEOTIDE SEQUENCE</scope>
    <source>
        <strain evidence="6">BAL1</strain>
    </source>
</reference>
<feature type="transmembrane region" description="Helical" evidence="4">
    <location>
        <begin position="130"/>
        <end position="148"/>
    </location>
</feature>
<dbReference type="AlphaFoldDB" id="A0A486XXM2"/>
<gene>
    <name evidence="6" type="ORF">BAL341_3741</name>
</gene>
<evidence type="ECO:0000259" key="5">
    <source>
        <dbReference type="PROSITE" id="PS50109"/>
    </source>
</evidence>
<protein>
    <recommendedName>
        <fullName evidence="2">histidine kinase</fullName>
        <ecNumber evidence="2">2.7.13.3</ecNumber>
    </recommendedName>
</protein>
<dbReference type="EC" id="2.7.13.3" evidence="2"/>
<organism evidence="6">
    <name type="scientific">Rheinheimera sp. BAL341</name>
    <dbReference type="NCBI Taxonomy" id="1708203"/>
    <lineage>
        <taxon>Bacteria</taxon>
        <taxon>Pseudomonadati</taxon>
        <taxon>Pseudomonadota</taxon>
        <taxon>Gammaproteobacteria</taxon>
        <taxon>Chromatiales</taxon>
        <taxon>Chromatiaceae</taxon>
        <taxon>Rheinheimera</taxon>
    </lineage>
</organism>
<keyword evidence="6" id="KW-0808">Transferase</keyword>
<dbReference type="PANTHER" id="PTHR43547">
    <property type="entry name" value="TWO-COMPONENT HISTIDINE KINASE"/>
    <property type="match status" value="1"/>
</dbReference>
<evidence type="ECO:0000256" key="4">
    <source>
        <dbReference type="SAM" id="Phobius"/>
    </source>
</evidence>
<keyword evidence="3" id="KW-0597">Phosphoprotein</keyword>
<dbReference type="InterPro" id="IPR003594">
    <property type="entry name" value="HATPase_dom"/>
</dbReference>
<accession>A0A486XXM2</accession>
<keyword evidence="4" id="KW-0472">Membrane</keyword>
<evidence type="ECO:0000256" key="1">
    <source>
        <dbReference type="ARBA" id="ARBA00000085"/>
    </source>
</evidence>
<dbReference type="GO" id="GO:0000155">
    <property type="term" value="F:phosphorelay sensor kinase activity"/>
    <property type="evidence" value="ECO:0007669"/>
    <property type="project" value="TreeGrafter"/>
</dbReference>
<evidence type="ECO:0000256" key="3">
    <source>
        <dbReference type="ARBA" id="ARBA00022553"/>
    </source>
</evidence>
<dbReference type="InterPro" id="IPR036890">
    <property type="entry name" value="HATPase_C_sf"/>
</dbReference>
<feature type="transmembrane region" description="Helical" evidence="4">
    <location>
        <begin position="262"/>
        <end position="280"/>
    </location>
</feature>
<dbReference type="PANTHER" id="PTHR43547:SF2">
    <property type="entry name" value="HYBRID SIGNAL TRANSDUCTION HISTIDINE KINASE C"/>
    <property type="match status" value="1"/>
</dbReference>
<dbReference type="NCBIfam" id="TIGR02916">
    <property type="entry name" value="PEP_his_kin"/>
    <property type="match status" value="1"/>
</dbReference>
<dbReference type="PROSITE" id="PS50109">
    <property type="entry name" value="HIS_KIN"/>
    <property type="match status" value="1"/>
</dbReference>
<comment type="catalytic activity">
    <reaction evidence="1">
        <text>ATP + protein L-histidine = ADP + protein N-phospho-L-histidine.</text>
        <dbReference type="EC" id="2.7.13.3"/>
    </reaction>
</comment>
<feature type="transmembrane region" description="Helical" evidence="4">
    <location>
        <begin position="65"/>
        <end position="86"/>
    </location>
</feature>
<dbReference type="EMBL" id="CAAJGR010000039">
    <property type="protein sequence ID" value="VHO06766.1"/>
    <property type="molecule type" value="Genomic_DNA"/>
</dbReference>
<dbReference type="InterPro" id="IPR005467">
    <property type="entry name" value="His_kinase_dom"/>
</dbReference>
<feature type="transmembrane region" description="Helical" evidence="4">
    <location>
        <begin position="229"/>
        <end position="250"/>
    </location>
</feature>
<keyword evidence="4" id="KW-0812">Transmembrane</keyword>
<dbReference type="SMART" id="SM00387">
    <property type="entry name" value="HATPase_c"/>
    <property type="match status" value="1"/>
</dbReference>
<feature type="transmembrane region" description="Helical" evidence="4">
    <location>
        <begin position="160"/>
        <end position="183"/>
    </location>
</feature>
<evidence type="ECO:0000313" key="6">
    <source>
        <dbReference type="EMBL" id="VHO06766.1"/>
    </source>
</evidence>
<name>A0A486XXM2_9GAMM</name>
<dbReference type="InterPro" id="IPR004358">
    <property type="entry name" value="Sig_transdc_His_kin-like_C"/>
</dbReference>
<sequence length="675" mass="75654">MQMELITELAIDKIGFGLACLAYMFFFLLTLATRVRNLPKSLLLAWSLLNALWAAYYILATSAPYQSTLSILLELGRNLILLLFLLSALGKTSQTMQQLLRRGSVQLLIILLLGWTLLCTMQLVSANLIFTGSLTICILQLALLEAMYRKAATERWQYKPLVLGLTVCALFDFVLLAESALFGQVDNQLWAARGFVYAAIIPLLVVSVRRIQAWGINVYVSRDIVLQSSLVLAAAVYLCLIAVAGFYIRYIGGTWSNLLQTAFWVLGFAMLAVLLLSGAVRRKLKVFIEKHFFANKFDYRLKWLELTRQLRLVDLSRTEQHQTILQAWLSAISYSRGCLLQLDDSNNLILLSAIGRTGLTPNEQQLLKHYVDQFASKHWILDLADSKDPFCQQQKLIDVDIQLIVPVYSDSQLWGLCLMNAPDVDRQKLNWELRDYLMLVTEQISSYLLLMQASQKLSENAQFVAFSRMSAFVVHDLKNVKAQIDLMLTNSIKHRDNPEFIADSFETLAAMQKRLDTMLTQLSSKQIVNNSDSVFNAAAVVEEVIDQRCASKQPIPKLLVTQDGQLSVNKERFASILFHLIDNAQHATADTGTVKVAITTDKQQLCIAISDSGCGMSADFIQQRLFKPFDSTKGNAGMGIGAYDALHFARQHGGQLKVSSKEGIGTTFTLILPLH</sequence>
<feature type="transmembrane region" description="Helical" evidence="4">
    <location>
        <begin position="14"/>
        <end position="35"/>
    </location>
</feature>
<dbReference type="Pfam" id="PF02518">
    <property type="entry name" value="HATPase_c"/>
    <property type="match status" value="1"/>
</dbReference>
<dbReference type="SUPFAM" id="SSF55874">
    <property type="entry name" value="ATPase domain of HSP90 chaperone/DNA topoisomerase II/histidine kinase"/>
    <property type="match status" value="1"/>
</dbReference>
<feature type="transmembrane region" description="Helical" evidence="4">
    <location>
        <begin position="107"/>
        <end position="124"/>
    </location>
</feature>
<dbReference type="Gene3D" id="3.30.565.10">
    <property type="entry name" value="Histidine kinase-like ATPase, C-terminal domain"/>
    <property type="match status" value="1"/>
</dbReference>
<dbReference type="SUPFAM" id="SSF55781">
    <property type="entry name" value="GAF domain-like"/>
    <property type="match status" value="1"/>
</dbReference>
<feature type="transmembrane region" description="Helical" evidence="4">
    <location>
        <begin position="42"/>
        <end position="59"/>
    </location>
</feature>
<feature type="domain" description="Histidine kinase" evidence="5">
    <location>
        <begin position="569"/>
        <end position="675"/>
    </location>
</feature>
<evidence type="ECO:0000256" key="2">
    <source>
        <dbReference type="ARBA" id="ARBA00012438"/>
    </source>
</evidence>
<dbReference type="PRINTS" id="PR00344">
    <property type="entry name" value="BCTRLSENSOR"/>
</dbReference>